<dbReference type="SUPFAM" id="SSF69572">
    <property type="entry name" value="Activating enzymes of the ubiquitin-like proteins"/>
    <property type="match status" value="1"/>
</dbReference>
<dbReference type="CDD" id="cd00757">
    <property type="entry name" value="ThiF_MoeB_HesA_family"/>
    <property type="match status" value="1"/>
</dbReference>
<evidence type="ECO:0000259" key="2">
    <source>
        <dbReference type="Pfam" id="PF00899"/>
    </source>
</evidence>
<comment type="similarity">
    <text evidence="1">Belongs to the HesA/MoeB/ThiF family.</text>
</comment>
<evidence type="ECO:0000313" key="3">
    <source>
        <dbReference type="EMBL" id="MDQ9071659.1"/>
    </source>
</evidence>
<evidence type="ECO:0000256" key="1">
    <source>
        <dbReference type="ARBA" id="ARBA00009919"/>
    </source>
</evidence>
<dbReference type="GO" id="GO:0004792">
    <property type="term" value="F:thiosulfate-cyanide sulfurtransferase activity"/>
    <property type="evidence" value="ECO:0007669"/>
    <property type="project" value="TreeGrafter"/>
</dbReference>
<dbReference type="PANTHER" id="PTHR10953">
    <property type="entry name" value="UBIQUITIN-ACTIVATING ENZYME E1"/>
    <property type="match status" value="1"/>
</dbReference>
<dbReference type="GO" id="GO:0008146">
    <property type="term" value="F:sulfotransferase activity"/>
    <property type="evidence" value="ECO:0007669"/>
    <property type="project" value="TreeGrafter"/>
</dbReference>
<sequence length="246" mass="27241">MQDTQLLRYSRHIFLDEIDIAGQEKLEQVTVLIIGCGGLGNACAPILAASGIGHIILCDDDVIEMSNLQRQFAFTSKDIGQSKAEILAQYLAERNDSIKITVFKKRISQEFFLTTLINCDIVIDCTDNSKSRHLINKFSVRTKTPLISASVIQFSGQLMVFDLRQAYAPCYACLFLKTSDNLSCSENGVFSPLVHIIGAAQASEVIKMICGFGQSALGKVIQFEGLNFSSYQFKIEKDFDCSVCNH</sequence>
<dbReference type="RefSeq" id="WP_308955982.1">
    <property type="nucleotide sequence ID" value="NZ_JAVICY010000008.1"/>
</dbReference>
<dbReference type="Gene3D" id="3.40.50.720">
    <property type="entry name" value="NAD(P)-binding Rossmann-like Domain"/>
    <property type="match status" value="1"/>
</dbReference>
<dbReference type="GO" id="GO:0005829">
    <property type="term" value="C:cytosol"/>
    <property type="evidence" value="ECO:0007669"/>
    <property type="project" value="TreeGrafter"/>
</dbReference>
<dbReference type="Pfam" id="PF00899">
    <property type="entry name" value="ThiF"/>
    <property type="match status" value="1"/>
</dbReference>
<dbReference type="InterPro" id="IPR045886">
    <property type="entry name" value="ThiF/MoeB/HesA"/>
</dbReference>
<dbReference type="GO" id="GO:0016779">
    <property type="term" value="F:nucleotidyltransferase activity"/>
    <property type="evidence" value="ECO:0007669"/>
    <property type="project" value="TreeGrafter"/>
</dbReference>
<proteinExistence type="inferred from homology"/>
<accession>A0AAW8JNC0</accession>
<feature type="domain" description="THIF-type NAD/FAD binding fold" evidence="2">
    <location>
        <begin position="9"/>
        <end position="242"/>
    </location>
</feature>
<comment type="caution">
    <text evidence="3">The sequence shown here is derived from an EMBL/GenBank/DDBJ whole genome shotgun (WGS) entry which is preliminary data.</text>
</comment>
<reference evidence="3" key="1">
    <citation type="submission" date="2023-08" db="EMBL/GenBank/DDBJ databases">
        <title>Emergence of clinically-relevant ST2 carbapenem-resistant Acinetobacter baumannii strains in hospital sewages in Zhejiang, East of China.</title>
        <authorList>
            <person name="Kaichao C."/>
            <person name="Zhang R."/>
        </authorList>
    </citation>
    <scope>NUCLEOTIDE SEQUENCE</scope>
    <source>
        <strain evidence="3">M-SY-60</strain>
    </source>
</reference>
<dbReference type="AlphaFoldDB" id="A0AAW8JNC0"/>
<gene>
    <name evidence="3" type="ORF">RFH51_09330</name>
</gene>
<dbReference type="PANTHER" id="PTHR10953:SF102">
    <property type="entry name" value="ADENYLYLTRANSFERASE AND SULFURTRANSFERASE MOCS3"/>
    <property type="match status" value="1"/>
</dbReference>
<organism evidence="3 4">
    <name type="scientific">Acinetobacter gerneri</name>
    <dbReference type="NCBI Taxonomy" id="202952"/>
    <lineage>
        <taxon>Bacteria</taxon>
        <taxon>Pseudomonadati</taxon>
        <taxon>Pseudomonadota</taxon>
        <taxon>Gammaproteobacteria</taxon>
        <taxon>Moraxellales</taxon>
        <taxon>Moraxellaceae</taxon>
        <taxon>Acinetobacter</taxon>
    </lineage>
</organism>
<dbReference type="InterPro" id="IPR000594">
    <property type="entry name" value="ThiF_NAD_FAD-bd"/>
</dbReference>
<dbReference type="Proteomes" id="UP001243195">
    <property type="component" value="Unassembled WGS sequence"/>
</dbReference>
<evidence type="ECO:0000313" key="4">
    <source>
        <dbReference type="Proteomes" id="UP001243195"/>
    </source>
</evidence>
<dbReference type="FunFam" id="3.40.50.720:FF:000080">
    <property type="entry name" value="Thiazole biosynthesis adenylyltransferase ThiF"/>
    <property type="match status" value="1"/>
</dbReference>
<dbReference type="EMBL" id="JAVIDA010000010">
    <property type="protein sequence ID" value="MDQ9071659.1"/>
    <property type="molecule type" value="Genomic_DNA"/>
</dbReference>
<name>A0AAW8JNC0_9GAMM</name>
<dbReference type="InterPro" id="IPR035985">
    <property type="entry name" value="Ubiquitin-activating_enz"/>
</dbReference>
<dbReference type="GO" id="GO:0008641">
    <property type="term" value="F:ubiquitin-like modifier activating enzyme activity"/>
    <property type="evidence" value="ECO:0007669"/>
    <property type="project" value="InterPro"/>
</dbReference>
<protein>
    <submittedName>
        <fullName evidence="3">HesA/MoeB/ThiF family protein</fullName>
    </submittedName>
</protein>